<evidence type="ECO:0000313" key="2">
    <source>
        <dbReference type="Proteomes" id="UP000216164"/>
    </source>
</evidence>
<dbReference type="RefSeq" id="WP_094395722.1">
    <property type="nucleotide sequence ID" value="NZ_NCTK01000002.1"/>
</dbReference>
<gene>
    <name evidence="1" type="ORF">B7R77_25705</name>
</gene>
<comment type="caution">
    <text evidence="1">The sequence shown here is derived from an EMBL/GenBank/DDBJ whole genome shotgun (WGS) entry which is preliminary data.</text>
</comment>
<organism evidence="1 2">
    <name type="scientific">Ralstonia solanacearum K60</name>
    <dbReference type="NCBI Taxonomy" id="1091042"/>
    <lineage>
        <taxon>Bacteria</taxon>
        <taxon>Pseudomonadati</taxon>
        <taxon>Pseudomonadota</taxon>
        <taxon>Betaproteobacteria</taxon>
        <taxon>Burkholderiales</taxon>
        <taxon>Burkholderiaceae</taxon>
        <taxon>Ralstonia</taxon>
        <taxon>Ralstonia solanacearum species complex</taxon>
    </lineage>
</organism>
<protein>
    <recommendedName>
        <fullName evidence="3">Preprotein translocase subunit SecB</fullName>
    </recommendedName>
</protein>
<accession>A0AAP7ZJJ0</accession>
<dbReference type="Proteomes" id="UP000216164">
    <property type="component" value="Unassembled WGS sequence"/>
</dbReference>
<evidence type="ECO:0000313" key="1">
    <source>
        <dbReference type="EMBL" id="OYQ10153.1"/>
    </source>
</evidence>
<evidence type="ECO:0008006" key="3">
    <source>
        <dbReference type="Google" id="ProtNLM"/>
    </source>
</evidence>
<dbReference type="SUPFAM" id="SSF54611">
    <property type="entry name" value="SecB-like"/>
    <property type="match status" value="1"/>
</dbReference>
<sequence>MNNEALNTVLDHLHVQAVYPTRIAGEVAPWFDRRQTFDSFTRVNWMTSEVSAAEIQFSNPAGDQVLHLLKFLAKTRTFIVRSGDVSVPGDQEELNESDIVLALNVDFAVEYAVIGCKPEELNPEGMAEFATHNMPYHLWPYYRQTVQDLALRMQVPIPTIPSFCVNKSHQPKKK</sequence>
<dbReference type="AlphaFoldDB" id="A0AAP7ZJJ0"/>
<name>A0AAP7ZJJ0_RALSL</name>
<reference evidence="1 2" key="1">
    <citation type="submission" date="2017-04" db="EMBL/GenBank/DDBJ databases">
        <title>Genome Announcement: Closed genomes of Ralstonia solanacearum strains K60, UW551, and UW700.</title>
        <authorList>
            <person name="Hayes M."/>
            <person name="Macintyre A.M."/>
            <person name="Allen C."/>
        </authorList>
    </citation>
    <scope>NUCLEOTIDE SEQUENCE [LARGE SCALE GENOMIC DNA]</scope>
    <source>
        <strain evidence="1 2">UW25</strain>
    </source>
</reference>
<proteinExistence type="predicted"/>
<dbReference type="InterPro" id="IPR035958">
    <property type="entry name" value="SecB-like_sf"/>
</dbReference>
<dbReference type="EMBL" id="NCTK01000002">
    <property type="protein sequence ID" value="OYQ10153.1"/>
    <property type="molecule type" value="Genomic_DNA"/>
</dbReference>